<reference evidence="2" key="3">
    <citation type="submission" date="2010-09" db="EMBL/GenBank/DDBJ databases">
        <title>Annotation of Gaeumannomyces graminis var. tritici R3-111a-1.</title>
        <authorList>
            <consortium name="The Broad Institute Genome Sequencing Platform"/>
            <person name="Ma L.-J."/>
            <person name="Dead R."/>
            <person name="Young S.K."/>
            <person name="Zeng Q."/>
            <person name="Gargeya S."/>
            <person name="Fitzgerald M."/>
            <person name="Haas B."/>
            <person name="Abouelleil A."/>
            <person name="Alvarado L."/>
            <person name="Arachchi H.M."/>
            <person name="Berlin A."/>
            <person name="Brown A."/>
            <person name="Chapman S.B."/>
            <person name="Chen Z."/>
            <person name="Dunbar C."/>
            <person name="Freedman E."/>
            <person name="Gearin G."/>
            <person name="Gellesch M."/>
            <person name="Goldberg J."/>
            <person name="Griggs A."/>
            <person name="Gujja S."/>
            <person name="Heiman D."/>
            <person name="Howarth C."/>
            <person name="Larson L."/>
            <person name="Lui A."/>
            <person name="MacDonald P.J.P."/>
            <person name="Mehta T."/>
            <person name="Montmayeur A."/>
            <person name="Murphy C."/>
            <person name="Neiman D."/>
            <person name="Pearson M."/>
            <person name="Priest M."/>
            <person name="Roberts A."/>
            <person name="Saif S."/>
            <person name="Shea T."/>
            <person name="Shenoy N."/>
            <person name="Sisk P."/>
            <person name="Stolte C."/>
            <person name="Sykes S."/>
            <person name="Yandava C."/>
            <person name="Wortman J."/>
            <person name="Nusbaum C."/>
            <person name="Birren B."/>
        </authorList>
    </citation>
    <scope>NUCLEOTIDE SEQUENCE</scope>
    <source>
        <strain evidence="2">R3-111a-1</strain>
    </source>
</reference>
<dbReference type="PANTHER" id="PTHR47842">
    <property type="entry name" value="EXPRESSED PROTEIN"/>
    <property type="match status" value="1"/>
</dbReference>
<feature type="compositionally biased region" description="Polar residues" evidence="1">
    <location>
        <begin position="579"/>
        <end position="599"/>
    </location>
</feature>
<dbReference type="GeneID" id="20343766"/>
<reference evidence="2" key="2">
    <citation type="submission" date="2010-07" db="EMBL/GenBank/DDBJ databases">
        <authorList>
            <consortium name="The Broad Institute Genome Sequencing Platform"/>
            <consortium name="Broad Institute Genome Sequencing Center for Infectious Disease"/>
            <person name="Ma L.-J."/>
            <person name="Dead R."/>
            <person name="Young S."/>
            <person name="Zeng Q."/>
            <person name="Koehrsen M."/>
            <person name="Alvarado L."/>
            <person name="Berlin A."/>
            <person name="Chapman S.B."/>
            <person name="Chen Z."/>
            <person name="Freedman E."/>
            <person name="Gellesch M."/>
            <person name="Goldberg J."/>
            <person name="Griggs A."/>
            <person name="Gujja S."/>
            <person name="Heilman E.R."/>
            <person name="Heiman D."/>
            <person name="Hepburn T."/>
            <person name="Howarth C."/>
            <person name="Jen D."/>
            <person name="Larson L."/>
            <person name="Mehta T."/>
            <person name="Neiman D."/>
            <person name="Pearson M."/>
            <person name="Roberts A."/>
            <person name="Saif S."/>
            <person name="Shea T."/>
            <person name="Shenoy N."/>
            <person name="Sisk P."/>
            <person name="Stolte C."/>
            <person name="Sykes S."/>
            <person name="Walk T."/>
            <person name="White J."/>
            <person name="Yandava C."/>
            <person name="Haas B."/>
            <person name="Nusbaum C."/>
            <person name="Birren B."/>
        </authorList>
    </citation>
    <scope>NUCLEOTIDE SEQUENCE</scope>
    <source>
        <strain evidence="2">R3-111a-1</strain>
    </source>
</reference>
<dbReference type="InterPro" id="IPR029058">
    <property type="entry name" value="AB_hydrolase_fold"/>
</dbReference>
<feature type="compositionally biased region" description="Basic and acidic residues" evidence="1">
    <location>
        <begin position="422"/>
        <end position="437"/>
    </location>
</feature>
<gene>
    <name evidence="3" type="primary">20343766</name>
    <name evidence="2" type="ORF">GGTG_03308</name>
</gene>
<feature type="region of interest" description="Disordered" evidence="1">
    <location>
        <begin position="557"/>
        <end position="624"/>
    </location>
</feature>
<evidence type="ECO:0008006" key="5">
    <source>
        <dbReference type="Google" id="ProtNLM"/>
    </source>
</evidence>
<accession>J3NPV1</accession>
<name>J3NPV1_GAET3</name>
<keyword evidence="4" id="KW-1185">Reference proteome</keyword>
<feature type="compositionally biased region" description="Low complexity" evidence="1">
    <location>
        <begin position="559"/>
        <end position="569"/>
    </location>
</feature>
<dbReference type="PANTHER" id="PTHR47842:SF2">
    <property type="entry name" value="DUF676 DOMAIN-CONTAINING PROTEIN"/>
    <property type="match status" value="1"/>
</dbReference>
<sequence length="624" mass="66756">MARTLLLCFIHGFKGNDNTFQDFPEDLKRAVAKELPGQNVQSVVYPKYETKGELDQCTEQFLGWLKERVMEIRKVHSEKPWPPSDRDVGVILVAHSMGGFVASDTLFRILDERRKDPAEKKGTEAIDGDETSNGAEQDDDPKRPLFPLIQGVLAFDTPYNGLARSMFVYGAFSNYNKVSSVFNVMTALAAAPAGLSKLAVKRATKAATSVSRASAVANPGWKAWQLLAVRTGTVGAIAAGGVAAYVHRKEIAAGLRSVRDLDRATIAEGYQRGVGALGQGLAYINRGNVGKSYAWLADHFTFVGALVKPRELEHRLGRLAALRGIGVCDVYASLGENGYWSGGYFVPERTFCAVPGPEAPAAGLFDRRVVEGGEDEVDTHMAMFKPDKNTGYDDMTGRAAKLVATWFNSDEPLFDDPKFAEDKVDTAEESEEKKITVTDDGVAVSDAAPEVSSEVEKKAGMDSTETADSGAGGDGDAAASIELPDESPIDIAAAASLVPLPDDREGSPDGQAVPDEKERQTYLRHLFGVAEQAGTGLKAATATWSSRLPTKLPAMEQIPLPSMPSMPSMPSVPKPSMPTFSLFSKKQGSKDQLTGQAADQTVGAADGRGDQPGKSVGQDTDPST</sequence>
<evidence type="ECO:0000313" key="4">
    <source>
        <dbReference type="Proteomes" id="UP000006039"/>
    </source>
</evidence>
<dbReference type="eggNOG" id="ENOG502QQEZ">
    <property type="taxonomic scope" value="Eukaryota"/>
</dbReference>
<feature type="region of interest" description="Disordered" evidence="1">
    <location>
        <begin position="422"/>
        <end position="481"/>
    </location>
</feature>
<protein>
    <recommendedName>
        <fullName evidence="5">DUF676 domain-containing protein</fullName>
    </recommendedName>
</protein>
<feature type="region of interest" description="Disordered" evidence="1">
    <location>
        <begin position="117"/>
        <end position="142"/>
    </location>
</feature>
<dbReference type="EnsemblFungi" id="EJT78206">
    <property type="protein sequence ID" value="EJT78206"/>
    <property type="gene ID" value="GGTG_03308"/>
</dbReference>
<dbReference type="RefSeq" id="XP_009219351.1">
    <property type="nucleotide sequence ID" value="XM_009221087.1"/>
</dbReference>
<dbReference type="OrthoDB" id="442243at2759"/>
<evidence type="ECO:0000313" key="2">
    <source>
        <dbReference type="EMBL" id="EJT78206.1"/>
    </source>
</evidence>
<evidence type="ECO:0000256" key="1">
    <source>
        <dbReference type="SAM" id="MobiDB-lite"/>
    </source>
</evidence>
<dbReference type="STRING" id="644352.J3NPV1"/>
<dbReference type="SUPFAM" id="SSF53474">
    <property type="entry name" value="alpha/beta-Hydrolases"/>
    <property type="match status" value="1"/>
</dbReference>
<feature type="region of interest" description="Disordered" evidence="1">
    <location>
        <begin position="498"/>
        <end position="519"/>
    </location>
</feature>
<dbReference type="Gene3D" id="3.40.50.1820">
    <property type="entry name" value="alpha/beta hydrolase"/>
    <property type="match status" value="1"/>
</dbReference>
<dbReference type="VEuPathDB" id="FungiDB:GGTG_03308"/>
<dbReference type="AlphaFoldDB" id="J3NPV1"/>
<reference evidence="4" key="1">
    <citation type="submission" date="2010-07" db="EMBL/GenBank/DDBJ databases">
        <title>The genome sequence of Gaeumannomyces graminis var. tritici strain R3-111a-1.</title>
        <authorList>
            <consortium name="The Broad Institute Genome Sequencing Platform"/>
            <person name="Ma L.-J."/>
            <person name="Dead R."/>
            <person name="Young S."/>
            <person name="Zeng Q."/>
            <person name="Koehrsen M."/>
            <person name="Alvarado L."/>
            <person name="Berlin A."/>
            <person name="Chapman S.B."/>
            <person name="Chen Z."/>
            <person name="Freedman E."/>
            <person name="Gellesch M."/>
            <person name="Goldberg J."/>
            <person name="Griggs A."/>
            <person name="Gujja S."/>
            <person name="Heilman E.R."/>
            <person name="Heiman D."/>
            <person name="Hepburn T."/>
            <person name="Howarth C."/>
            <person name="Jen D."/>
            <person name="Larson L."/>
            <person name="Mehta T."/>
            <person name="Neiman D."/>
            <person name="Pearson M."/>
            <person name="Roberts A."/>
            <person name="Saif S."/>
            <person name="Shea T."/>
            <person name="Shenoy N."/>
            <person name="Sisk P."/>
            <person name="Stolte C."/>
            <person name="Sykes S."/>
            <person name="Walk T."/>
            <person name="White J."/>
            <person name="Yandava C."/>
            <person name="Haas B."/>
            <person name="Nusbaum C."/>
            <person name="Birren B."/>
        </authorList>
    </citation>
    <scope>NUCLEOTIDE SEQUENCE [LARGE SCALE GENOMIC DNA]</scope>
    <source>
        <strain evidence="4">R3-111a-1</strain>
    </source>
</reference>
<reference evidence="3" key="5">
    <citation type="submission" date="2018-04" db="UniProtKB">
        <authorList>
            <consortium name="EnsemblFungi"/>
        </authorList>
    </citation>
    <scope>IDENTIFICATION</scope>
    <source>
        <strain evidence="3">R3-111a-1</strain>
    </source>
</reference>
<evidence type="ECO:0000313" key="3">
    <source>
        <dbReference type="EnsemblFungi" id="EJT78206"/>
    </source>
</evidence>
<dbReference type="EMBL" id="GL385396">
    <property type="protein sequence ID" value="EJT78206.1"/>
    <property type="molecule type" value="Genomic_DNA"/>
</dbReference>
<organism evidence="2">
    <name type="scientific">Gaeumannomyces tritici (strain R3-111a-1)</name>
    <name type="common">Wheat and barley take-all root rot fungus</name>
    <name type="synonym">Gaeumannomyces graminis var. tritici</name>
    <dbReference type="NCBI Taxonomy" id="644352"/>
    <lineage>
        <taxon>Eukaryota</taxon>
        <taxon>Fungi</taxon>
        <taxon>Dikarya</taxon>
        <taxon>Ascomycota</taxon>
        <taxon>Pezizomycotina</taxon>
        <taxon>Sordariomycetes</taxon>
        <taxon>Sordariomycetidae</taxon>
        <taxon>Magnaporthales</taxon>
        <taxon>Magnaporthaceae</taxon>
        <taxon>Gaeumannomyces</taxon>
    </lineage>
</organism>
<dbReference type="Proteomes" id="UP000006039">
    <property type="component" value="Unassembled WGS sequence"/>
</dbReference>
<proteinExistence type="predicted"/>
<reference evidence="3" key="4">
    <citation type="journal article" date="2015" name="G3 (Bethesda)">
        <title>Genome sequences of three phytopathogenic species of the Magnaporthaceae family of fungi.</title>
        <authorList>
            <person name="Okagaki L.H."/>
            <person name="Nunes C.C."/>
            <person name="Sailsbery J."/>
            <person name="Clay B."/>
            <person name="Brown D."/>
            <person name="John T."/>
            <person name="Oh Y."/>
            <person name="Young N."/>
            <person name="Fitzgerald M."/>
            <person name="Haas B.J."/>
            <person name="Zeng Q."/>
            <person name="Young S."/>
            <person name="Adiconis X."/>
            <person name="Fan L."/>
            <person name="Levin J.Z."/>
            <person name="Mitchell T.K."/>
            <person name="Okubara P.A."/>
            <person name="Farman M.L."/>
            <person name="Kohn L.M."/>
            <person name="Birren B."/>
            <person name="Ma L.-J."/>
            <person name="Dean R.A."/>
        </authorList>
    </citation>
    <scope>NUCLEOTIDE SEQUENCE</scope>
    <source>
        <strain evidence="3">R3-111a-1</strain>
    </source>
</reference>
<dbReference type="HOGENOM" id="CLU_020826_0_0_1"/>